<dbReference type="InterPro" id="IPR032466">
    <property type="entry name" value="Metal_Hydrolase"/>
</dbReference>
<dbReference type="Gene3D" id="3.20.20.140">
    <property type="entry name" value="Metal-dependent hydrolases"/>
    <property type="match status" value="1"/>
</dbReference>
<protein>
    <recommendedName>
        <fullName evidence="1">Amidohydrolase-related domain-containing protein</fullName>
    </recommendedName>
</protein>
<dbReference type="InterPro" id="IPR006680">
    <property type="entry name" value="Amidohydro-rel"/>
</dbReference>
<dbReference type="InterPro" id="IPR052358">
    <property type="entry name" value="Aro_Compnd_Degr_Hydrolases"/>
</dbReference>
<dbReference type="EMBL" id="QKXC01000045">
    <property type="protein sequence ID" value="RBR25049.1"/>
    <property type="molecule type" value="Genomic_DNA"/>
</dbReference>
<gene>
    <name evidence="2" type="ORF">FIESC28_02173</name>
</gene>
<dbReference type="AlphaFoldDB" id="A0A366S6Y2"/>
<dbReference type="PANTHER" id="PTHR35563">
    <property type="entry name" value="BARREL METAL-DEPENDENT HYDROLASE, PUTATIVE (AFU_ORTHOLOGUE AFUA_1G16240)-RELATED"/>
    <property type="match status" value="1"/>
</dbReference>
<proteinExistence type="predicted"/>
<dbReference type="PANTHER" id="PTHR35563:SF2">
    <property type="entry name" value="BARREL METAL-DEPENDENT HYDROLASE, PUTATIVE (AFU_ORTHOLOGUE AFUA_1G16240)-RELATED"/>
    <property type="match status" value="1"/>
</dbReference>
<dbReference type="SUPFAM" id="SSF51556">
    <property type="entry name" value="Metallo-dependent hydrolases"/>
    <property type="match status" value="1"/>
</dbReference>
<dbReference type="InterPro" id="IPR015943">
    <property type="entry name" value="WD40/YVTN_repeat-like_dom_sf"/>
</dbReference>
<sequence>MSLSLPPSPPLSVAKRVGNYSSGADPRMPAGAWDSHLHIMDPVRYPPVEDIPYKPAVHNLWENAIFENSIGCDHVFFVQTATHGYDLTLMLDSMRAVGNERALGLALFNPNTTSHEHIRRWDSEGVRAVRVNLVTYGDDTPLSELKTQIQSYVDLIKPFDWVLQLYTKMERITELEDFLPTLGVRVVFDHYGDPSLPKSSEPIDPYKIKGFKSLVNLLKTGTTWVKISGAYRLSHLESNIWEDLDPVTLELFDQAPKRVVFGSDWPHTRFEGLDVKPWAKPVLFRRSIRKAQQLVNKESWFSLFNMPAIEFASSYGGSVHHLVSGSYTNKTLFLLAFDTIARTLTLNSTVPGFGLHQFVTTNAAKDRVYATAMSEPPQLFSWAVDKNYQFTHLDTVNITSSSCYFSDDGNLAFSSGGSTAAIHDLNKDGSIGKQVEELYMVPKEEIVNVNKTRAAVLYGAHAFDINVNRKGFVPHLGTNSIFMYDIAKNGTATPLSINLSPTEGDGPRNSYSSKDGKLLYVMTEHNQWLDVYKVLDTRLEHVQRGSAIPDADVRGLYTFRSNTVQMSRDGKYLFTSTRSWNNTEANGYVAAFALNDAGLLKQEKAVAFYEAPVTLGSAGGLRVAPWQDETNSDPNGITDYMYLSDTSEGWMFILGWTPSNHTLDVVASLRYPDNGTPYEATWLD</sequence>
<dbReference type="GeneID" id="41991619"/>
<feature type="domain" description="Amidohydrolase-related" evidence="1">
    <location>
        <begin position="34"/>
        <end position="279"/>
    </location>
</feature>
<dbReference type="OrthoDB" id="1715191at2759"/>
<keyword evidence="3" id="KW-1185">Reference proteome</keyword>
<comment type="caution">
    <text evidence="2">The sequence shown here is derived from an EMBL/GenBank/DDBJ whole genome shotgun (WGS) entry which is preliminary data.</text>
</comment>
<dbReference type="InterPro" id="IPR011048">
    <property type="entry name" value="Haem_d1_sf"/>
</dbReference>
<dbReference type="SUPFAM" id="SSF51004">
    <property type="entry name" value="C-terminal (heme d1) domain of cytochrome cd1-nitrite reductase"/>
    <property type="match status" value="1"/>
</dbReference>
<accession>A0A366S6Y2</accession>
<name>A0A366S6Y2_9HYPO</name>
<evidence type="ECO:0000313" key="3">
    <source>
        <dbReference type="Proteomes" id="UP000253153"/>
    </source>
</evidence>
<reference evidence="2 3" key="1">
    <citation type="submission" date="2018-06" db="EMBL/GenBank/DDBJ databases">
        <title>Fusarium incarnatum-equiseti species complex species 28.</title>
        <authorList>
            <person name="Gardiner D.M."/>
        </authorList>
    </citation>
    <scope>NUCLEOTIDE SEQUENCE [LARGE SCALE GENOMIC DNA]</scope>
    <source>
        <strain evidence="2 3">FIESC_28</strain>
    </source>
</reference>
<dbReference type="Proteomes" id="UP000253153">
    <property type="component" value="Unassembled WGS sequence"/>
</dbReference>
<dbReference type="Gene3D" id="2.130.10.10">
    <property type="entry name" value="YVTN repeat-like/Quinoprotein amine dehydrogenase"/>
    <property type="match status" value="1"/>
</dbReference>
<dbReference type="GO" id="GO:0016787">
    <property type="term" value="F:hydrolase activity"/>
    <property type="evidence" value="ECO:0007669"/>
    <property type="project" value="InterPro"/>
</dbReference>
<evidence type="ECO:0000313" key="2">
    <source>
        <dbReference type="EMBL" id="RBR25049.1"/>
    </source>
</evidence>
<dbReference type="RefSeq" id="XP_031019640.1">
    <property type="nucleotide sequence ID" value="XM_031156323.1"/>
</dbReference>
<dbReference type="InterPro" id="IPR019405">
    <property type="entry name" value="Lactonase_7-beta_prop"/>
</dbReference>
<organism evidence="2 3">
    <name type="scientific">Fusarium coffeatum</name>
    <dbReference type="NCBI Taxonomy" id="231269"/>
    <lineage>
        <taxon>Eukaryota</taxon>
        <taxon>Fungi</taxon>
        <taxon>Dikarya</taxon>
        <taxon>Ascomycota</taxon>
        <taxon>Pezizomycotina</taxon>
        <taxon>Sordariomycetes</taxon>
        <taxon>Hypocreomycetidae</taxon>
        <taxon>Hypocreales</taxon>
        <taxon>Nectriaceae</taxon>
        <taxon>Fusarium</taxon>
        <taxon>Fusarium incarnatum-equiseti species complex</taxon>
    </lineage>
</organism>
<evidence type="ECO:0000259" key="1">
    <source>
        <dbReference type="Pfam" id="PF04909"/>
    </source>
</evidence>
<dbReference type="Pfam" id="PF04909">
    <property type="entry name" value="Amidohydro_2"/>
    <property type="match status" value="1"/>
</dbReference>
<dbReference type="Pfam" id="PF10282">
    <property type="entry name" value="Lactonase"/>
    <property type="match status" value="1"/>
</dbReference>